<dbReference type="InterPro" id="IPR016201">
    <property type="entry name" value="PSI"/>
</dbReference>
<dbReference type="InterPro" id="IPR008936">
    <property type="entry name" value="Rho_GTPase_activation_prot"/>
</dbReference>
<dbReference type="InterPro" id="IPR031148">
    <property type="entry name" value="Plexin"/>
</dbReference>
<evidence type="ECO:0000259" key="7">
    <source>
        <dbReference type="SMART" id="SM00429"/>
    </source>
</evidence>
<dbReference type="InterPro" id="IPR002165">
    <property type="entry name" value="Plexin_repeat"/>
</dbReference>
<accession>A0ABQ7SII6</accession>
<dbReference type="InterPro" id="IPR013548">
    <property type="entry name" value="Plexin_cytoplasmic_RasGAP_dom"/>
</dbReference>
<dbReference type="SMART" id="SM00423">
    <property type="entry name" value="PSI"/>
    <property type="match status" value="2"/>
</dbReference>
<feature type="domain" description="IPT/TIG" evidence="7">
    <location>
        <begin position="513"/>
        <end position="613"/>
    </location>
</feature>
<comment type="subcellular location">
    <subcellularLocation>
        <location evidence="1">Membrane</location>
        <topology evidence="1">Single-pass type I membrane protein</topology>
    </subcellularLocation>
</comment>
<dbReference type="PANTHER" id="PTHR22625">
    <property type="entry name" value="PLEXIN"/>
    <property type="match status" value="1"/>
</dbReference>
<evidence type="ECO:0000313" key="9">
    <source>
        <dbReference type="Proteomes" id="UP000826234"/>
    </source>
</evidence>
<dbReference type="Pfam" id="PF01833">
    <property type="entry name" value="TIG"/>
    <property type="match status" value="4"/>
</dbReference>
<dbReference type="Gene3D" id="1.10.506.10">
    <property type="entry name" value="GTPase Activation - p120gap, domain 1"/>
    <property type="match status" value="1"/>
</dbReference>
<dbReference type="Pfam" id="PF01437">
    <property type="entry name" value="PSI"/>
    <property type="match status" value="1"/>
</dbReference>
<evidence type="ECO:0008006" key="10">
    <source>
        <dbReference type="Google" id="ProtNLM"/>
    </source>
</evidence>
<proteinExistence type="predicted"/>
<keyword evidence="9" id="KW-1185">Reference proteome</keyword>
<feature type="domain" description="PSI" evidence="6">
    <location>
        <begin position="120"/>
        <end position="167"/>
    </location>
</feature>
<organism evidence="8 9">
    <name type="scientific">Phrynosoma platyrhinos</name>
    <name type="common">Desert horned lizard</name>
    <dbReference type="NCBI Taxonomy" id="52577"/>
    <lineage>
        <taxon>Eukaryota</taxon>
        <taxon>Metazoa</taxon>
        <taxon>Chordata</taxon>
        <taxon>Craniata</taxon>
        <taxon>Vertebrata</taxon>
        <taxon>Euteleostomi</taxon>
        <taxon>Lepidosauria</taxon>
        <taxon>Squamata</taxon>
        <taxon>Bifurcata</taxon>
        <taxon>Unidentata</taxon>
        <taxon>Episquamata</taxon>
        <taxon>Toxicofera</taxon>
        <taxon>Iguania</taxon>
        <taxon>Phrynosomatidae</taxon>
        <taxon>Phrynosomatinae</taxon>
        <taxon>Phrynosoma</taxon>
    </lineage>
</organism>
<dbReference type="InterPro" id="IPR013783">
    <property type="entry name" value="Ig-like_fold"/>
</dbReference>
<dbReference type="SUPFAM" id="SSF81296">
    <property type="entry name" value="E set domains"/>
    <property type="match status" value="4"/>
</dbReference>
<feature type="coiled-coil region" evidence="4">
    <location>
        <begin position="733"/>
        <end position="760"/>
    </location>
</feature>
<evidence type="ECO:0000256" key="5">
    <source>
        <dbReference type="SAM" id="Phobius"/>
    </source>
</evidence>
<evidence type="ECO:0000256" key="4">
    <source>
        <dbReference type="SAM" id="Coils"/>
    </source>
</evidence>
<gene>
    <name evidence="8" type="ORF">JD844_028942</name>
</gene>
<dbReference type="InterPro" id="IPR002909">
    <property type="entry name" value="IPT_dom"/>
</dbReference>
<dbReference type="InterPro" id="IPR041019">
    <property type="entry name" value="TIG1_plexin"/>
</dbReference>
<keyword evidence="5" id="KW-0812">Transmembrane</keyword>
<dbReference type="Pfam" id="PF17960">
    <property type="entry name" value="TIG_plexin"/>
    <property type="match status" value="1"/>
</dbReference>
<sequence length="960" mass="107803">MTQRCTRKEQCERSSEPRRFASEMKQCVRLTVHPNNISVSQYSVMLVLETYNVPELSDGVNCTFGDLSEKDGVVIGNQIKCQSPAAKEVPKIITENACLSIRISYQTLKKWEGWQNGVNDTHPIVGCLSCVESPYRCHWCKYRHVCTHDPRNCHFLEGRVKLPEDCPQLLQVNKILVPVEVVKPITLKAKNLPQPQSGQRGYECIINIQGNEKRVPALRFNSSSVQCQNTSYSYDGMEINSLPVELTVVWNGNFNIDNPAQNKVQLYKCGAMRDSCGLCLKADPDYECGWCEDMNQCTLKQHCLIVENRWLELSATGGKCTNPKITEISPVRGPREGGTRVTIRGENLGLEFRDIASRVRVAGVECDPLVDGYIPAEQIVCEMREAKLSQHAGNVDICVLTLFDLSPDQGPMSGGTQVTIRGKNLNAGSNVSVMFGQQPCIFHWYVLMTSDSKEVGDVIARNADSIVCNTTAFTNGLEKNVVDVTVKVDKATLHMELEKPKLHKELKFKYVEDPTILRIEPEWSIVSGNTPIVVWGTNLDLIQNPQIRSKYGGKEHINVCEVQNDTEMICQAPALAIDPNNLSDLTERPDEFGFILDNVQSSLILNKTNFTYYPNPVFEAFNPTGILELKPGTPIILKGKNLIPPVAGGNVKLNYTVLIGEKPCAVTVSDVQLLCEAPNLTGRHKVMVRITDPHTQDDQYSPLSLPAIVGIAVAGGLLIIFIVAVLIAYKRKSRESDLTLKRLQMQMDNLESRVALECKEAFAELQTDIHELTSDLDGAGIPFLDYRTYTMRVLFPGIEDHPVLRDLESSLLQELRYKGNKGVICGSDQGFIYHSLLFLQRVPGYRQERVEKGLKFFAQLINNKVFLLSFIRTLESQRSFSMRDRGNVASLIMTVLQSKLEYATDVLKQLLADLIDKNLESKNHPKLLLRRTESVAEKMLTNWFTFLLYKFLKIANSLYL</sequence>
<feature type="transmembrane region" description="Helical" evidence="5">
    <location>
        <begin position="703"/>
        <end position="729"/>
    </location>
</feature>
<dbReference type="SMART" id="SM00429">
    <property type="entry name" value="IPT"/>
    <property type="match status" value="4"/>
</dbReference>
<name>A0ABQ7SII6_PHRPL</name>
<dbReference type="SUPFAM" id="SSF103575">
    <property type="entry name" value="Plexin repeat"/>
    <property type="match status" value="1"/>
</dbReference>
<dbReference type="Gene3D" id="2.60.40.10">
    <property type="entry name" value="Immunoglobulins"/>
    <property type="match status" value="5"/>
</dbReference>
<feature type="domain" description="IPT/TIG" evidence="7">
    <location>
        <begin position="322"/>
        <end position="404"/>
    </location>
</feature>
<evidence type="ECO:0000313" key="8">
    <source>
        <dbReference type="EMBL" id="KAH0617175.1"/>
    </source>
</evidence>
<feature type="domain" description="PSI" evidence="6">
    <location>
        <begin position="268"/>
        <end position="321"/>
    </location>
</feature>
<reference evidence="8 9" key="1">
    <citation type="journal article" date="2022" name="Gigascience">
        <title>A chromosome-level genome assembly and annotation of the desert horned lizard, Phrynosoma platyrhinos, provides insight into chromosomal rearrangements among reptiles.</title>
        <authorList>
            <person name="Koochekian N."/>
            <person name="Ascanio A."/>
            <person name="Farleigh K."/>
            <person name="Card D.C."/>
            <person name="Schield D.R."/>
            <person name="Castoe T.A."/>
            <person name="Jezkova T."/>
        </authorList>
    </citation>
    <scope>NUCLEOTIDE SEQUENCE [LARGE SCALE GENOMIC DNA]</scope>
    <source>
        <strain evidence="8">NK-2021</strain>
    </source>
</reference>
<dbReference type="Gene3D" id="3.30.1680.10">
    <property type="entry name" value="ligand-binding face of the semaphorins, domain 2"/>
    <property type="match status" value="1"/>
</dbReference>
<dbReference type="Proteomes" id="UP000826234">
    <property type="component" value="Unassembled WGS sequence"/>
</dbReference>
<evidence type="ECO:0000259" key="6">
    <source>
        <dbReference type="SMART" id="SM00423"/>
    </source>
</evidence>
<protein>
    <recommendedName>
        <fullName evidence="10">Plexin-A4</fullName>
    </recommendedName>
</protein>
<evidence type="ECO:0000256" key="2">
    <source>
        <dbReference type="ARBA" id="ARBA00023136"/>
    </source>
</evidence>
<evidence type="ECO:0000256" key="3">
    <source>
        <dbReference type="ARBA" id="ARBA00023180"/>
    </source>
</evidence>
<keyword evidence="2 5" id="KW-0472">Membrane</keyword>
<dbReference type="Pfam" id="PF08337">
    <property type="entry name" value="Plexin_cytopl"/>
    <property type="match status" value="1"/>
</dbReference>
<dbReference type="Pfam" id="PF24479">
    <property type="entry name" value="PSI_PlexinA-B"/>
    <property type="match status" value="1"/>
</dbReference>
<dbReference type="SUPFAM" id="SSF48350">
    <property type="entry name" value="GTPase activation domain, GAP"/>
    <property type="match status" value="1"/>
</dbReference>
<dbReference type="InterPro" id="IPR041362">
    <property type="entry name" value="TIG2_plexin"/>
</dbReference>
<dbReference type="InterPro" id="IPR014756">
    <property type="entry name" value="Ig_E-set"/>
</dbReference>
<dbReference type="CDD" id="cd00603">
    <property type="entry name" value="IPT_PCSR"/>
    <property type="match status" value="1"/>
</dbReference>
<feature type="domain" description="IPT/TIG" evidence="7">
    <location>
        <begin position="405"/>
        <end position="511"/>
    </location>
</feature>
<comment type="caution">
    <text evidence="8">The sequence shown here is derived from an EMBL/GenBank/DDBJ whole genome shotgun (WGS) entry which is preliminary data.</text>
</comment>
<feature type="domain" description="IPT/TIG" evidence="7">
    <location>
        <begin position="615"/>
        <end position="706"/>
    </location>
</feature>
<dbReference type="Pfam" id="PF18020">
    <property type="entry name" value="TIG_2"/>
    <property type="match status" value="1"/>
</dbReference>
<keyword evidence="5" id="KW-1133">Transmembrane helix</keyword>
<keyword evidence="3" id="KW-0325">Glycoprotein</keyword>
<dbReference type="CDD" id="cd01181">
    <property type="entry name" value="IPT_plexin_repeat3"/>
    <property type="match status" value="1"/>
</dbReference>
<keyword evidence="4" id="KW-0175">Coiled coil</keyword>
<evidence type="ECO:0000256" key="1">
    <source>
        <dbReference type="ARBA" id="ARBA00004479"/>
    </source>
</evidence>
<dbReference type="PANTHER" id="PTHR22625:SF34">
    <property type="entry name" value="PLEXIN-A4"/>
    <property type="match status" value="1"/>
</dbReference>
<dbReference type="EMBL" id="JAIPUX010005290">
    <property type="protein sequence ID" value="KAH0617175.1"/>
    <property type="molecule type" value="Genomic_DNA"/>
</dbReference>